<evidence type="ECO:0000256" key="5">
    <source>
        <dbReference type="ARBA" id="ARBA00022741"/>
    </source>
</evidence>
<evidence type="ECO:0000256" key="6">
    <source>
        <dbReference type="ARBA" id="ARBA00022777"/>
    </source>
</evidence>
<comment type="caution">
    <text evidence="10">The sequence shown here is derived from an EMBL/GenBank/DDBJ whole genome shotgun (WGS) entry which is preliminary data.</text>
</comment>
<dbReference type="InterPro" id="IPR000014">
    <property type="entry name" value="PAS"/>
</dbReference>
<proteinExistence type="predicted"/>
<dbReference type="InterPro" id="IPR035965">
    <property type="entry name" value="PAS-like_dom_sf"/>
</dbReference>
<evidence type="ECO:0000256" key="3">
    <source>
        <dbReference type="ARBA" id="ARBA00022553"/>
    </source>
</evidence>
<keyword evidence="6 10" id="KW-0418">Kinase</keyword>
<dbReference type="Proteomes" id="UP000576821">
    <property type="component" value="Unassembled WGS sequence"/>
</dbReference>
<dbReference type="InterPro" id="IPR036890">
    <property type="entry name" value="HATPase_C_sf"/>
</dbReference>
<dbReference type="GO" id="GO:0004673">
    <property type="term" value="F:protein histidine kinase activity"/>
    <property type="evidence" value="ECO:0007669"/>
    <property type="project" value="UniProtKB-EC"/>
</dbReference>
<dbReference type="SUPFAM" id="SSF55874">
    <property type="entry name" value="ATPase domain of HSP90 chaperone/DNA topoisomerase II/histidine kinase"/>
    <property type="match status" value="1"/>
</dbReference>
<evidence type="ECO:0000256" key="4">
    <source>
        <dbReference type="ARBA" id="ARBA00022679"/>
    </source>
</evidence>
<feature type="domain" description="Signal transduction histidine kinase HWE region" evidence="9">
    <location>
        <begin position="144"/>
        <end position="225"/>
    </location>
</feature>
<dbReference type="AlphaFoldDB" id="A0A846M9B1"/>
<evidence type="ECO:0000256" key="1">
    <source>
        <dbReference type="ARBA" id="ARBA00000085"/>
    </source>
</evidence>
<keyword evidence="7" id="KW-0067">ATP-binding</keyword>
<accession>A0A846M9B1</accession>
<dbReference type="CDD" id="cd00130">
    <property type="entry name" value="PAS"/>
    <property type="match status" value="1"/>
</dbReference>
<evidence type="ECO:0000313" key="11">
    <source>
        <dbReference type="Proteomes" id="UP000576821"/>
    </source>
</evidence>
<evidence type="ECO:0000256" key="7">
    <source>
        <dbReference type="ARBA" id="ARBA00022840"/>
    </source>
</evidence>
<sequence>MNMEDLYRLLRTGHIQAQGIVDTVADPMLVLDASLCVQNASRAFFETFKVDREETIGHPIYKLGNGQWDIPELRRLLADVIPKATAIINFEVEHTFPALGRRTMLLTARTLFHPDGASHTLLLSIVDATDRYRRDMAKDMLFGELRHRMKNLLSVVKAIAHQTTTQDRSAKEYRDVFLGRFSALIEAQELAYAEQDEVGVDRLLNIILAPYADKPEAVVIEPGEAIELGPHMIMSLSLVLHELATNAAKYGALSVPSGQVRVGWQVEDANSKLRLKWVESGGPPVSRPAVAGYGSQLIRSTIAYNLHGEVEQDYAVDGFRTEIVIPLGTAPSSS</sequence>
<organism evidence="10 11">
    <name type="scientific">Sphingobium vermicomposti</name>
    <dbReference type="NCBI Taxonomy" id="529005"/>
    <lineage>
        <taxon>Bacteria</taxon>
        <taxon>Pseudomonadati</taxon>
        <taxon>Pseudomonadota</taxon>
        <taxon>Alphaproteobacteria</taxon>
        <taxon>Sphingomonadales</taxon>
        <taxon>Sphingomonadaceae</taxon>
        <taxon>Sphingobium</taxon>
    </lineage>
</organism>
<dbReference type="Gene3D" id="3.30.565.10">
    <property type="entry name" value="Histidine kinase-like ATPase, C-terminal domain"/>
    <property type="match status" value="1"/>
</dbReference>
<evidence type="ECO:0000259" key="8">
    <source>
        <dbReference type="SMART" id="SM00091"/>
    </source>
</evidence>
<dbReference type="Pfam" id="PF08448">
    <property type="entry name" value="PAS_4"/>
    <property type="match status" value="1"/>
</dbReference>
<dbReference type="EMBL" id="JAASQR010000003">
    <property type="protein sequence ID" value="NIJ17250.1"/>
    <property type="molecule type" value="Genomic_DNA"/>
</dbReference>
<evidence type="ECO:0000259" key="9">
    <source>
        <dbReference type="SMART" id="SM00911"/>
    </source>
</evidence>
<reference evidence="10 11" key="1">
    <citation type="submission" date="2020-03" db="EMBL/GenBank/DDBJ databases">
        <title>Genomic Encyclopedia of Type Strains, Phase IV (KMG-IV): sequencing the most valuable type-strain genomes for metagenomic binning, comparative biology and taxonomic classification.</title>
        <authorList>
            <person name="Goeker M."/>
        </authorList>
    </citation>
    <scope>NUCLEOTIDE SEQUENCE [LARGE SCALE GENOMIC DNA]</scope>
    <source>
        <strain evidence="10 11">DSM 21299</strain>
    </source>
</reference>
<evidence type="ECO:0000256" key="2">
    <source>
        <dbReference type="ARBA" id="ARBA00012438"/>
    </source>
</evidence>
<dbReference type="SUPFAM" id="SSF55785">
    <property type="entry name" value="PYP-like sensor domain (PAS domain)"/>
    <property type="match status" value="1"/>
</dbReference>
<feature type="domain" description="PAS" evidence="8">
    <location>
        <begin position="15"/>
        <end position="82"/>
    </location>
</feature>
<keyword evidence="4" id="KW-0808">Transferase</keyword>
<dbReference type="GO" id="GO:0005524">
    <property type="term" value="F:ATP binding"/>
    <property type="evidence" value="ECO:0007669"/>
    <property type="project" value="UniProtKB-KW"/>
</dbReference>
<dbReference type="InterPro" id="IPR013656">
    <property type="entry name" value="PAS_4"/>
</dbReference>
<dbReference type="RefSeq" id="WP_167303861.1">
    <property type="nucleotide sequence ID" value="NZ_JAASQR010000003.1"/>
</dbReference>
<keyword evidence="5" id="KW-0547">Nucleotide-binding</keyword>
<keyword evidence="3" id="KW-0597">Phosphoprotein</keyword>
<dbReference type="PANTHER" id="PTHR41523">
    <property type="entry name" value="TWO-COMPONENT SYSTEM SENSOR PROTEIN"/>
    <property type="match status" value="1"/>
</dbReference>
<keyword evidence="11" id="KW-1185">Reference proteome</keyword>
<dbReference type="Pfam" id="PF07536">
    <property type="entry name" value="HWE_HK"/>
    <property type="match status" value="1"/>
</dbReference>
<comment type="catalytic activity">
    <reaction evidence="1">
        <text>ATP + protein L-histidine = ADP + protein N-phospho-L-histidine.</text>
        <dbReference type="EC" id="2.7.13.3"/>
    </reaction>
</comment>
<name>A0A846M9B1_9SPHN</name>
<gene>
    <name evidence="10" type="ORF">FHS54_002239</name>
</gene>
<dbReference type="InterPro" id="IPR011102">
    <property type="entry name" value="Sig_transdc_His_kinase_HWE"/>
</dbReference>
<dbReference type="SMART" id="SM00911">
    <property type="entry name" value="HWE_HK"/>
    <property type="match status" value="1"/>
</dbReference>
<evidence type="ECO:0000313" key="10">
    <source>
        <dbReference type="EMBL" id="NIJ17250.1"/>
    </source>
</evidence>
<dbReference type="Gene3D" id="3.30.450.20">
    <property type="entry name" value="PAS domain"/>
    <property type="match status" value="1"/>
</dbReference>
<protein>
    <recommendedName>
        <fullName evidence="2">histidine kinase</fullName>
        <ecNumber evidence="2">2.7.13.3</ecNumber>
    </recommendedName>
</protein>
<dbReference type="PANTHER" id="PTHR41523:SF7">
    <property type="entry name" value="HISTIDINE KINASE"/>
    <property type="match status" value="1"/>
</dbReference>
<dbReference type="SMART" id="SM00091">
    <property type="entry name" value="PAS"/>
    <property type="match status" value="1"/>
</dbReference>
<dbReference type="EC" id="2.7.13.3" evidence="2"/>